<dbReference type="KEGG" id="ksn:43588282"/>
<keyword evidence="2" id="KW-0812">Transmembrane</keyword>
<protein>
    <submittedName>
        <fullName evidence="4">Uncharacterized protein</fullName>
    </submittedName>
</protein>
<dbReference type="Proteomes" id="UP000322225">
    <property type="component" value="Chromosome 7"/>
</dbReference>
<keyword evidence="2" id="KW-1133">Transmembrane helix</keyword>
<name>A0A5M6C1E0_9TREE</name>
<evidence type="ECO:0000256" key="1">
    <source>
        <dbReference type="SAM" id="MobiDB-lite"/>
    </source>
</evidence>
<feature type="chain" id="PRO_5043814706" evidence="3">
    <location>
        <begin position="17"/>
        <end position="374"/>
    </location>
</feature>
<evidence type="ECO:0000313" key="4">
    <source>
        <dbReference type="EMBL" id="WWD19643.1"/>
    </source>
</evidence>
<reference evidence="4" key="2">
    <citation type="submission" date="2024-01" db="EMBL/GenBank/DDBJ databases">
        <title>Comparative genomics of Cryptococcus and Kwoniella reveals pathogenesis evolution and contrasting modes of karyotype evolution via chromosome fusion or intercentromeric recombination.</title>
        <authorList>
            <person name="Coelho M.A."/>
            <person name="David-Palma M."/>
            <person name="Shea T."/>
            <person name="Bowers K."/>
            <person name="McGinley-Smith S."/>
            <person name="Mohammad A.W."/>
            <person name="Gnirke A."/>
            <person name="Yurkov A.M."/>
            <person name="Nowrousian M."/>
            <person name="Sun S."/>
            <person name="Cuomo C.A."/>
            <person name="Heitman J."/>
        </authorList>
    </citation>
    <scope>NUCLEOTIDE SEQUENCE</scope>
    <source>
        <strain evidence="4">CBS 12478</strain>
    </source>
</reference>
<dbReference type="AlphaFoldDB" id="A0A5M6C1E0"/>
<accession>A0A5M6C1E0</accession>
<evidence type="ECO:0000256" key="3">
    <source>
        <dbReference type="SAM" id="SignalP"/>
    </source>
</evidence>
<dbReference type="EMBL" id="CP144057">
    <property type="protein sequence ID" value="WWD19643.1"/>
    <property type="molecule type" value="Genomic_DNA"/>
</dbReference>
<keyword evidence="2" id="KW-0472">Membrane</keyword>
<dbReference type="InterPro" id="IPR029062">
    <property type="entry name" value="Class_I_gatase-like"/>
</dbReference>
<evidence type="ECO:0000313" key="5">
    <source>
        <dbReference type="Proteomes" id="UP000322225"/>
    </source>
</evidence>
<reference evidence="4" key="1">
    <citation type="submission" date="2017-08" db="EMBL/GenBank/DDBJ databases">
        <authorList>
            <person name="Cuomo C."/>
            <person name="Billmyre B."/>
            <person name="Heitman J."/>
        </authorList>
    </citation>
    <scope>NUCLEOTIDE SEQUENCE</scope>
    <source>
        <strain evidence="4">CBS 12478</strain>
    </source>
</reference>
<dbReference type="PANTHER" id="PTHR40469">
    <property type="entry name" value="SECRETED GLYCOSYL HYDROLASE"/>
    <property type="match status" value="1"/>
</dbReference>
<sequence>MLALLSLSILLSVTSAHVLPLTPRGGGGSSSSFPPKPPASKNTPKVLVYTYTADYRHDSIPTAIQALKDHGYDWKIDFSFSENMGDFKDDNLKHYDALMFVSATGDALDAGGQAAFQKYIQSGGNYMGVHAAAACLYSDEYYGETLGAGFDYHPSQPLDATFVKTNISHPSTQNVPDKWRYTEEIYHFGMNPEDNGATIILGVDESSYHNDGVGSGYKTPAGQNPPMTWFMDPPKTSKPYQEGCSKGGRTFYTGLGHTNATWQDNIFMDHIMNGLVWTLDGASTRAYGVGVVGNDQAPAPSSDHDSHQSQNQKGAANVLSNSTDASGSASASATGSIQKAEAAKSGAERGTRLGWLGVAGTIVMGCGVGLLAVL</sequence>
<dbReference type="PANTHER" id="PTHR40469:SF2">
    <property type="entry name" value="GALACTOSE-BINDING DOMAIN-LIKE SUPERFAMILY PROTEIN"/>
    <property type="match status" value="1"/>
</dbReference>
<dbReference type="Gene3D" id="3.40.50.880">
    <property type="match status" value="1"/>
</dbReference>
<organism evidence="4 5">
    <name type="scientific">Kwoniella shandongensis</name>
    <dbReference type="NCBI Taxonomy" id="1734106"/>
    <lineage>
        <taxon>Eukaryota</taxon>
        <taxon>Fungi</taxon>
        <taxon>Dikarya</taxon>
        <taxon>Basidiomycota</taxon>
        <taxon>Agaricomycotina</taxon>
        <taxon>Tremellomycetes</taxon>
        <taxon>Tremellales</taxon>
        <taxon>Cryptococcaceae</taxon>
        <taxon>Kwoniella</taxon>
    </lineage>
</organism>
<gene>
    <name evidence="4" type="ORF">CI109_104105</name>
</gene>
<feature type="signal peptide" evidence="3">
    <location>
        <begin position="1"/>
        <end position="16"/>
    </location>
</feature>
<dbReference type="InterPro" id="IPR029010">
    <property type="entry name" value="ThuA-like"/>
</dbReference>
<dbReference type="GeneID" id="43588282"/>
<evidence type="ECO:0000256" key="2">
    <source>
        <dbReference type="SAM" id="Phobius"/>
    </source>
</evidence>
<feature type="compositionally biased region" description="Low complexity" evidence="1">
    <location>
        <begin position="320"/>
        <end position="335"/>
    </location>
</feature>
<dbReference type="RefSeq" id="XP_031861751.1">
    <property type="nucleotide sequence ID" value="XM_032004149.1"/>
</dbReference>
<keyword evidence="5" id="KW-1185">Reference proteome</keyword>
<dbReference type="SUPFAM" id="SSF52317">
    <property type="entry name" value="Class I glutamine amidotransferase-like"/>
    <property type="match status" value="1"/>
</dbReference>
<dbReference type="OrthoDB" id="3482285at2759"/>
<dbReference type="Pfam" id="PF06283">
    <property type="entry name" value="ThuA"/>
    <property type="match status" value="1"/>
</dbReference>
<proteinExistence type="predicted"/>
<feature type="region of interest" description="Disordered" evidence="1">
    <location>
        <begin position="293"/>
        <end position="335"/>
    </location>
</feature>
<keyword evidence="3" id="KW-0732">Signal</keyword>
<feature type="transmembrane region" description="Helical" evidence="2">
    <location>
        <begin position="353"/>
        <end position="373"/>
    </location>
</feature>